<dbReference type="RefSeq" id="YP_010087633.1">
    <property type="nucleotide sequence ID" value="NC_055568.1"/>
</dbReference>
<sequence length="78" mass="9032">KRGILCKSRRSALARIELIGKMFVQALVHTIIHASHKACKSNNIENYQRNLRAVSWKAYGYDEQYSQEFCTCLQKKGK</sequence>
<protein>
    <submittedName>
        <fullName evidence="1">PIPO</fullName>
    </submittedName>
</protein>
<evidence type="ECO:0000313" key="2">
    <source>
        <dbReference type="Proteomes" id="UP000681956"/>
    </source>
</evidence>
<name>A0A4Y6JL19_9POTV</name>
<proteinExistence type="predicted"/>
<dbReference type="Proteomes" id="UP000681956">
    <property type="component" value="Segment"/>
</dbReference>
<reference evidence="1 2" key="1">
    <citation type="journal article" date="2020" name="Arch. Virol.">
        <title>Costus stripe mosaic virus, a tentative new member of the genus Potyvirus.</title>
        <authorList>
            <person name="Alexandre M.A.V."/>
            <person name="Duarte L.M.L."/>
            <person name="Ramos-Gonzalez P.L."/>
            <person name="Chaves A.L.R."/>
            <person name="Harakava R."/>
            <person name="Rodrigues L.K."/>
            <person name="Chabi-Jesus C."/>
            <person name="Kitajima E.W."/>
        </authorList>
    </citation>
    <scope>NUCLEOTIDE SEQUENCE [LARGE SCALE GENOMIC DNA]</scope>
    <source>
        <strain evidence="1">BR1</strain>
    </source>
</reference>
<keyword evidence="2" id="KW-1185">Reference proteome</keyword>
<dbReference type="GeneID" id="65102931"/>
<feature type="non-terminal residue" evidence="1">
    <location>
        <position position="1"/>
    </location>
</feature>
<evidence type="ECO:0000313" key="1">
    <source>
        <dbReference type="EMBL" id="QDF82350.1"/>
    </source>
</evidence>
<dbReference type="KEGG" id="vg:65102931"/>
<accession>A0A4Y6JL19</accession>
<dbReference type="EMBL" id="MK286375">
    <property type="protein sequence ID" value="QDF82350.1"/>
    <property type="molecule type" value="Genomic_RNA"/>
</dbReference>
<organism evidence="1 2">
    <name type="scientific">Costus stripe mosaic virus</name>
    <dbReference type="NCBI Taxonomy" id="2591696"/>
    <lineage>
        <taxon>Viruses</taxon>
        <taxon>Riboviria</taxon>
        <taxon>Orthornavirae</taxon>
        <taxon>Pisuviricota</taxon>
        <taxon>Stelpaviricetes</taxon>
        <taxon>Patatavirales</taxon>
        <taxon>Potyviridae</taxon>
        <taxon>Potyvirus</taxon>
        <taxon>Potyvirus costus</taxon>
    </lineage>
</organism>